<evidence type="ECO:0000259" key="1">
    <source>
        <dbReference type="Pfam" id="PF00534"/>
    </source>
</evidence>
<dbReference type="Gene3D" id="3.40.50.2000">
    <property type="entry name" value="Glycogen Phosphorylase B"/>
    <property type="match status" value="2"/>
</dbReference>
<dbReference type="Pfam" id="PF13439">
    <property type="entry name" value="Glyco_transf_4"/>
    <property type="match status" value="1"/>
</dbReference>
<sequence length="388" mass="42719">MNRHNSIAFIINSLEGGGAERVMCNLLSIMESFFTQHQIDVYLILLDAVPEAHQCPAYVNKITLKTDGNLLQGYRQLKPLLRQLSPSLSLSFLTRSNMLNVVLSHQLGYQAVISERVNTSSHFPGGLKDTISKAMVKATYPKAHRVMAVSEGVKADLIQNFNVKEDRVQTVYNPYDIEAIHKRADESVTDLPQNAYIIGTGRLVKNKNFSLLIDAYAKSDVPEDLVILGQGDQEGALKEQVARLGLNERVHFLGFKSNPYPYIKQARYFVSTSNAEGFPNAIVEAMCLGKAVVATNCESGPAEILSGEYPLHITQFTPSKYGCLCPVNDATAVANAMDFLNAPTELARYSAKSTERAQAFSNEIFRQKMMACLELTPGAEDTAYVPAG</sequence>
<dbReference type="InterPro" id="IPR001296">
    <property type="entry name" value="Glyco_trans_1"/>
</dbReference>
<reference evidence="3 4" key="1">
    <citation type="submission" date="2020-04" db="EMBL/GenBank/DDBJ databases">
        <title>Salinimonas sp. HHU 13199.</title>
        <authorList>
            <person name="Cui X."/>
            <person name="Zhang D."/>
        </authorList>
    </citation>
    <scope>NUCLEOTIDE SEQUENCE [LARGE SCALE GENOMIC DNA]</scope>
    <source>
        <strain evidence="3 4">HHU 13199</strain>
    </source>
</reference>
<accession>A0ABR8LGX0</accession>
<feature type="domain" description="Glycosyl transferase family 1" evidence="1">
    <location>
        <begin position="194"/>
        <end position="341"/>
    </location>
</feature>
<evidence type="ECO:0000313" key="3">
    <source>
        <dbReference type="EMBL" id="MBD3585505.1"/>
    </source>
</evidence>
<dbReference type="RefSeq" id="WP_191023592.1">
    <property type="nucleotide sequence ID" value="NZ_JABBXD010000002.1"/>
</dbReference>
<keyword evidence="4" id="KW-1185">Reference proteome</keyword>
<evidence type="ECO:0000313" key="4">
    <source>
        <dbReference type="Proteomes" id="UP000624419"/>
    </source>
</evidence>
<proteinExistence type="predicted"/>
<dbReference type="SUPFAM" id="SSF53756">
    <property type="entry name" value="UDP-Glycosyltransferase/glycogen phosphorylase"/>
    <property type="match status" value="1"/>
</dbReference>
<dbReference type="InterPro" id="IPR028098">
    <property type="entry name" value="Glyco_trans_4-like_N"/>
</dbReference>
<feature type="domain" description="Glycosyltransferase subfamily 4-like N-terminal" evidence="2">
    <location>
        <begin position="17"/>
        <end position="178"/>
    </location>
</feature>
<gene>
    <name evidence="3" type="ORF">HHX48_07155</name>
</gene>
<dbReference type="Proteomes" id="UP000624419">
    <property type="component" value="Unassembled WGS sequence"/>
</dbReference>
<dbReference type="EMBL" id="JABBXD010000002">
    <property type="protein sequence ID" value="MBD3585505.1"/>
    <property type="molecule type" value="Genomic_DNA"/>
</dbReference>
<dbReference type="Pfam" id="PF00534">
    <property type="entry name" value="Glycos_transf_1"/>
    <property type="match status" value="1"/>
</dbReference>
<name>A0ABR8LGX0_9ALTE</name>
<evidence type="ECO:0000259" key="2">
    <source>
        <dbReference type="Pfam" id="PF13439"/>
    </source>
</evidence>
<organism evidence="3 4">
    <name type="scientific">Salinimonas profundi</name>
    <dbReference type="NCBI Taxonomy" id="2729140"/>
    <lineage>
        <taxon>Bacteria</taxon>
        <taxon>Pseudomonadati</taxon>
        <taxon>Pseudomonadota</taxon>
        <taxon>Gammaproteobacteria</taxon>
        <taxon>Alteromonadales</taxon>
        <taxon>Alteromonadaceae</taxon>
        <taxon>Alteromonas/Salinimonas group</taxon>
        <taxon>Salinimonas</taxon>
    </lineage>
</organism>
<dbReference type="CDD" id="cd03811">
    <property type="entry name" value="GT4_GT28_WabH-like"/>
    <property type="match status" value="1"/>
</dbReference>
<comment type="caution">
    <text evidence="3">The sequence shown here is derived from an EMBL/GenBank/DDBJ whole genome shotgun (WGS) entry which is preliminary data.</text>
</comment>
<protein>
    <submittedName>
        <fullName evidence="3">Glycosyltransferase</fullName>
    </submittedName>
</protein>
<dbReference type="PANTHER" id="PTHR12526:SF630">
    <property type="entry name" value="GLYCOSYLTRANSFERASE"/>
    <property type="match status" value="1"/>
</dbReference>
<dbReference type="PANTHER" id="PTHR12526">
    <property type="entry name" value="GLYCOSYLTRANSFERASE"/>
    <property type="match status" value="1"/>
</dbReference>